<reference evidence="2 3" key="1">
    <citation type="submission" date="2018-03" db="EMBL/GenBank/DDBJ databases">
        <title>Genomic Encyclopedia of Type Strains, Phase III (KMG-III): the genomes of soil and plant-associated and newly described type strains.</title>
        <authorList>
            <person name="Whitman W."/>
        </authorList>
    </citation>
    <scope>NUCLEOTIDE SEQUENCE [LARGE SCALE GENOMIC DNA]</scope>
    <source>
        <strain evidence="2 3">CGMCC 4.7125</strain>
    </source>
</reference>
<gene>
    <name evidence="2" type="ORF">B0I33_114142</name>
</gene>
<dbReference type="EMBL" id="PVNH01000014">
    <property type="protein sequence ID" value="PRX43681.1"/>
    <property type="molecule type" value="Genomic_DNA"/>
</dbReference>
<accession>A0A2T0LL47</accession>
<feature type="domain" description="TRASH" evidence="1">
    <location>
        <begin position="165"/>
        <end position="203"/>
    </location>
</feature>
<evidence type="ECO:0000313" key="3">
    <source>
        <dbReference type="Proteomes" id="UP000238362"/>
    </source>
</evidence>
<evidence type="ECO:0000259" key="1">
    <source>
        <dbReference type="SMART" id="SM00746"/>
    </source>
</evidence>
<dbReference type="Proteomes" id="UP000238362">
    <property type="component" value="Unassembled WGS sequence"/>
</dbReference>
<keyword evidence="3" id="KW-1185">Reference proteome</keyword>
<name>A0A2T0LL47_9PSEU</name>
<dbReference type="InterPro" id="IPR007029">
    <property type="entry name" value="YHS_dom"/>
</dbReference>
<protein>
    <submittedName>
        <fullName evidence="2">YHS domain-containing protein</fullName>
    </submittedName>
</protein>
<organism evidence="2 3">
    <name type="scientific">Prauserella shujinwangii</name>
    <dbReference type="NCBI Taxonomy" id="1453103"/>
    <lineage>
        <taxon>Bacteria</taxon>
        <taxon>Bacillati</taxon>
        <taxon>Actinomycetota</taxon>
        <taxon>Actinomycetes</taxon>
        <taxon>Pseudonocardiales</taxon>
        <taxon>Pseudonocardiaceae</taxon>
        <taxon>Prauserella</taxon>
    </lineage>
</organism>
<sequence>MMFIEVFVPKGALGPEQRHVLGRRLVTDVMQAGDSGAPDEVIEAARSLCHVLFHETDGWYTAGREVQPGDPPPYLLRVSVPESWRDGMAPHVIKVFSALVAEVDSRPERLRAEPVAWVHVLGVPDDGIGAMGGVLGSVELVKLITKAHRESPRSPEGLPPGTGFDPVCGMTVPFEHAAATAEHGGTRYAFCSKGCHEVFAEEHTAA</sequence>
<dbReference type="Pfam" id="PF04945">
    <property type="entry name" value="YHS"/>
    <property type="match status" value="1"/>
</dbReference>
<dbReference type="RefSeq" id="WP_181193486.1">
    <property type="nucleotide sequence ID" value="NZ_PVNH01000014.1"/>
</dbReference>
<comment type="caution">
    <text evidence="2">The sequence shown here is derived from an EMBL/GenBank/DDBJ whole genome shotgun (WGS) entry which is preliminary data.</text>
</comment>
<dbReference type="InterPro" id="IPR011017">
    <property type="entry name" value="TRASH_dom"/>
</dbReference>
<dbReference type="SUPFAM" id="SSF47240">
    <property type="entry name" value="Ferritin-like"/>
    <property type="match status" value="1"/>
</dbReference>
<evidence type="ECO:0000313" key="2">
    <source>
        <dbReference type="EMBL" id="PRX43681.1"/>
    </source>
</evidence>
<dbReference type="AlphaFoldDB" id="A0A2T0LL47"/>
<proteinExistence type="predicted"/>
<dbReference type="SMART" id="SM00746">
    <property type="entry name" value="TRASH"/>
    <property type="match status" value="1"/>
</dbReference>
<dbReference type="InterPro" id="IPR009078">
    <property type="entry name" value="Ferritin-like_SF"/>
</dbReference>